<keyword evidence="4" id="KW-1185">Reference proteome</keyword>
<dbReference type="RefSeq" id="XP_002779182.1">
    <property type="nucleotide sequence ID" value="XM_002779136.1"/>
</dbReference>
<dbReference type="Proteomes" id="UP000007800">
    <property type="component" value="Unassembled WGS sequence"/>
</dbReference>
<feature type="chain" id="PRO_5002954399" evidence="2">
    <location>
        <begin position="17"/>
        <end position="174"/>
    </location>
</feature>
<name>C5KWX3_PERM5</name>
<dbReference type="OrthoDB" id="441729at2759"/>
<evidence type="ECO:0000313" key="3">
    <source>
        <dbReference type="EMBL" id="EER10977.1"/>
    </source>
</evidence>
<accession>C5KWX3</accession>
<keyword evidence="1" id="KW-1133">Transmembrane helix</keyword>
<keyword evidence="1" id="KW-0472">Membrane</keyword>
<keyword evidence="2" id="KW-0732">Signal</keyword>
<organism evidence="4">
    <name type="scientific">Perkinsus marinus (strain ATCC 50983 / TXsc)</name>
    <dbReference type="NCBI Taxonomy" id="423536"/>
    <lineage>
        <taxon>Eukaryota</taxon>
        <taxon>Sar</taxon>
        <taxon>Alveolata</taxon>
        <taxon>Perkinsozoa</taxon>
        <taxon>Perkinsea</taxon>
        <taxon>Perkinsida</taxon>
        <taxon>Perkinsidae</taxon>
        <taxon>Perkinsus</taxon>
    </lineage>
</organism>
<sequence>MFHLTLIFTTFGTLAAIKRSNGAQQHLMAATDSLLEAIEKTEDAIDDQMLAVLEGSVNGNRPVPIDFAQHMSSLLSQPSSSETEAPQQERVSGSGVALDVTNIILLLGMLLMGVALGVAAVAYREKVITCLEALPLGKRTRKFYMSRRETFRKAAVNPPFLHAAPMTESPVESA</sequence>
<proteinExistence type="predicted"/>
<dbReference type="GeneID" id="9056193"/>
<feature type="signal peptide" evidence="2">
    <location>
        <begin position="1"/>
        <end position="16"/>
    </location>
</feature>
<evidence type="ECO:0000256" key="2">
    <source>
        <dbReference type="SAM" id="SignalP"/>
    </source>
</evidence>
<dbReference type="InParanoid" id="C5KWX3"/>
<feature type="transmembrane region" description="Helical" evidence="1">
    <location>
        <begin position="103"/>
        <end position="123"/>
    </location>
</feature>
<evidence type="ECO:0000313" key="4">
    <source>
        <dbReference type="Proteomes" id="UP000007800"/>
    </source>
</evidence>
<protein>
    <submittedName>
        <fullName evidence="3">Uncharacterized protein</fullName>
    </submittedName>
</protein>
<reference evidence="3 4" key="1">
    <citation type="submission" date="2008-07" db="EMBL/GenBank/DDBJ databases">
        <authorList>
            <person name="El-Sayed N."/>
            <person name="Caler E."/>
            <person name="Inman J."/>
            <person name="Amedeo P."/>
            <person name="Hass B."/>
            <person name="Wortman J."/>
        </authorList>
    </citation>
    <scope>NUCLEOTIDE SEQUENCE [LARGE SCALE GENOMIC DNA]</scope>
    <source>
        <strain evidence="4">ATCC 50983 / TXsc</strain>
    </source>
</reference>
<keyword evidence="1" id="KW-0812">Transmembrane</keyword>
<evidence type="ECO:0000256" key="1">
    <source>
        <dbReference type="SAM" id="Phobius"/>
    </source>
</evidence>
<dbReference type="EMBL" id="GG677097">
    <property type="protein sequence ID" value="EER10977.1"/>
    <property type="molecule type" value="Genomic_DNA"/>
</dbReference>
<dbReference type="AlphaFoldDB" id="C5KWX3"/>
<gene>
    <name evidence="3" type="ORF">Pmar_PMAR029597</name>
</gene>